<dbReference type="InterPro" id="IPR008139">
    <property type="entry name" value="SaposinB_dom"/>
</dbReference>
<evidence type="ECO:0000313" key="11">
    <source>
        <dbReference type="Proteomes" id="UP001044222"/>
    </source>
</evidence>
<dbReference type="InterPro" id="IPR051428">
    <property type="entry name" value="Sphingo_Act-Surfact_Prot"/>
</dbReference>
<dbReference type="Proteomes" id="UP001044222">
    <property type="component" value="Chromosome 10"/>
</dbReference>
<dbReference type="PROSITE" id="PS50015">
    <property type="entry name" value="SAP_B"/>
    <property type="match status" value="2"/>
</dbReference>
<feature type="domain" description="Saposin B-type" evidence="8">
    <location>
        <begin position="153"/>
        <end position="234"/>
    </location>
</feature>
<evidence type="ECO:0000256" key="1">
    <source>
        <dbReference type="ARBA" id="ARBA00004613"/>
    </source>
</evidence>
<reference evidence="10" key="1">
    <citation type="submission" date="2021-01" db="EMBL/GenBank/DDBJ databases">
        <title>A chromosome-scale assembly of European eel, Anguilla anguilla.</title>
        <authorList>
            <person name="Henkel C."/>
            <person name="Jong-Raadsen S.A."/>
            <person name="Dufour S."/>
            <person name="Weltzien F.-A."/>
            <person name="Palstra A.P."/>
            <person name="Pelster B."/>
            <person name="Spaink H.P."/>
            <person name="Van Den Thillart G.E."/>
            <person name="Jansen H."/>
            <person name="Zahm M."/>
            <person name="Klopp C."/>
            <person name="Cedric C."/>
            <person name="Louis A."/>
            <person name="Berthelot C."/>
            <person name="Parey E."/>
            <person name="Roest Crollius H."/>
            <person name="Montfort J."/>
            <person name="Robinson-Rechavi M."/>
            <person name="Bucao C."/>
            <person name="Bouchez O."/>
            <person name="Gislard M."/>
            <person name="Lluch J."/>
            <person name="Milhes M."/>
            <person name="Lampietro C."/>
            <person name="Lopez Roques C."/>
            <person name="Donnadieu C."/>
            <person name="Braasch I."/>
            <person name="Desvignes T."/>
            <person name="Postlethwait J."/>
            <person name="Bobe J."/>
            <person name="Guiguen Y."/>
            <person name="Dirks R."/>
        </authorList>
    </citation>
    <scope>NUCLEOTIDE SEQUENCE</scope>
    <source>
        <strain evidence="10">Tag_6206</strain>
        <tissue evidence="10">Liver</tissue>
    </source>
</reference>
<comment type="subcellular location">
    <subcellularLocation>
        <location evidence="1">Secreted</location>
    </subcellularLocation>
</comment>
<evidence type="ECO:0008006" key="12">
    <source>
        <dbReference type="Google" id="ProtNLM"/>
    </source>
</evidence>
<dbReference type="GO" id="GO:0005576">
    <property type="term" value="C:extracellular region"/>
    <property type="evidence" value="ECO:0007669"/>
    <property type="project" value="UniProtKB-SubCell"/>
</dbReference>
<feature type="domain" description="Saposin B-type" evidence="8">
    <location>
        <begin position="39"/>
        <end position="121"/>
    </location>
</feature>
<evidence type="ECO:0000259" key="9">
    <source>
        <dbReference type="PROSITE" id="PS51110"/>
    </source>
</evidence>
<dbReference type="AlphaFoldDB" id="A0A9D3RRJ5"/>
<dbReference type="PROSITE" id="PS51110">
    <property type="entry name" value="SAP_A"/>
    <property type="match status" value="1"/>
</dbReference>
<feature type="signal peptide" evidence="7">
    <location>
        <begin position="1"/>
        <end position="20"/>
    </location>
</feature>
<dbReference type="InterPro" id="IPR008373">
    <property type="entry name" value="Saposin"/>
</dbReference>
<evidence type="ECO:0000256" key="6">
    <source>
        <dbReference type="ARBA" id="ARBA00023180"/>
    </source>
</evidence>
<keyword evidence="6" id="KW-0325">Glycoprotein</keyword>
<keyword evidence="4" id="KW-0677">Repeat</keyword>
<dbReference type="InterPro" id="IPR008138">
    <property type="entry name" value="SapB_2"/>
</dbReference>
<keyword evidence="3 7" id="KW-0732">Signal</keyword>
<dbReference type="PANTHER" id="PTHR11480:SF99">
    <property type="entry name" value="SURFACTANT PROTEIN BB"/>
    <property type="match status" value="1"/>
</dbReference>
<evidence type="ECO:0000256" key="2">
    <source>
        <dbReference type="ARBA" id="ARBA00022525"/>
    </source>
</evidence>
<name>A0A9D3RRJ5_ANGAN</name>
<keyword evidence="11" id="KW-1185">Reference proteome</keyword>
<dbReference type="InterPro" id="IPR007856">
    <property type="entry name" value="SapB_1"/>
</dbReference>
<evidence type="ECO:0000256" key="4">
    <source>
        <dbReference type="ARBA" id="ARBA00022737"/>
    </source>
</evidence>
<evidence type="ECO:0000256" key="3">
    <source>
        <dbReference type="ARBA" id="ARBA00022729"/>
    </source>
</evidence>
<evidence type="ECO:0000313" key="10">
    <source>
        <dbReference type="EMBL" id="KAG5840313.1"/>
    </source>
</evidence>
<dbReference type="GO" id="GO:0005764">
    <property type="term" value="C:lysosome"/>
    <property type="evidence" value="ECO:0007669"/>
    <property type="project" value="InterPro"/>
</dbReference>
<dbReference type="PRINTS" id="PR01797">
    <property type="entry name" value="SAPOSIN"/>
</dbReference>
<dbReference type="SMART" id="SM00162">
    <property type="entry name" value="SAPA"/>
    <property type="match status" value="1"/>
</dbReference>
<protein>
    <recommendedName>
        <fullName evidence="12">Saposin B-type domain-containing protein</fullName>
    </recommendedName>
</protein>
<dbReference type="GO" id="GO:0016020">
    <property type="term" value="C:membrane"/>
    <property type="evidence" value="ECO:0007669"/>
    <property type="project" value="GOC"/>
</dbReference>
<evidence type="ECO:0000256" key="5">
    <source>
        <dbReference type="ARBA" id="ARBA00023157"/>
    </source>
</evidence>
<dbReference type="EMBL" id="JAFIRN010000010">
    <property type="protein sequence ID" value="KAG5840313.1"/>
    <property type="molecule type" value="Genomic_DNA"/>
</dbReference>
<accession>A0A9D3RRJ5</accession>
<feature type="domain" description="Saposin A-type" evidence="9">
    <location>
        <begin position="313"/>
        <end position="349"/>
    </location>
</feature>
<keyword evidence="2" id="KW-0964">Secreted</keyword>
<dbReference type="Pfam" id="PF05184">
    <property type="entry name" value="SapB_1"/>
    <property type="match status" value="2"/>
</dbReference>
<dbReference type="InterPro" id="IPR011001">
    <property type="entry name" value="Saposin-like"/>
</dbReference>
<dbReference type="Pfam" id="PF03489">
    <property type="entry name" value="SapB_2"/>
    <property type="match status" value="2"/>
</dbReference>
<gene>
    <name evidence="10" type="ORF">ANANG_G00187490</name>
</gene>
<dbReference type="Gene3D" id="1.10.225.10">
    <property type="entry name" value="Saposin-like"/>
    <property type="match status" value="2"/>
</dbReference>
<sequence length="349" mass="38424">MTASGFVLVALLASQSAVLARVLLEPTQARLDSTKLSATQDGCKDCTQIVELFDDLISKAKTQELIENTLDSLCARLSGDEAKDNCRKKAQQYLPIALRFLAKFLKPGQVCTFLGLCGSQSEGKEVELLTNHIADGDMTSVAPFRGTHPEVQLSPQCTFCLFLVKKLESMLGTEKTEDAVVKLLNEVCAILPHSFRAQCEGFIAKYAKQLIEFLLSSAAPHTVCMLLHLCLVQELPLVDPDGAVPDSPGLQPHRTRASSFLESVCELHPHAVPKCQIFTQRYGSRLQRILGKQEDALDMCEREDLCAAGSEAMMLGGNHCTWGRDYVCANMKTALECDSVLFCEKFMWN</sequence>
<organism evidence="10 11">
    <name type="scientific">Anguilla anguilla</name>
    <name type="common">European freshwater eel</name>
    <name type="synonym">Muraena anguilla</name>
    <dbReference type="NCBI Taxonomy" id="7936"/>
    <lineage>
        <taxon>Eukaryota</taxon>
        <taxon>Metazoa</taxon>
        <taxon>Chordata</taxon>
        <taxon>Craniata</taxon>
        <taxon>Vertebrata</taxon>
        <taxon>Euteleostomi</taxon>
        <taxon>Actinopterygii</taxon>
        <taxon>Neopterygii</taxon>
        <taxon>Teleostei</taxon>
        <taxon>Anguilliformes</taxon>
        <taxon>Anguillidae</taxon>
        <taxon>Anguilla</taxon>
    </lineage>
</organism>
<evidence type="ECO:0000256" key="7">
    <source>
        <dbReference type="SAM" id="SignalP"/>
    </source>
</evidence>
<dbReference type="PANTHER" id="PTHR11480">
    <property type="entry name" value="SAPOSIN-RELATED"/>
    <property type="match status" value="1"/>
</dbReference>
<evidence type="ECO:0000259" key="8">
    <source>
        <dbReference type="PROSITE" id="PS50015"/>
    </source>
</evidence>
<feature type="chain" id="PRO_5039379212" description="Saposin B-type domain-containing protein" evidence="7">
    <location>
        <begin position="21"/>
        <end position="349"/>
    </location>
</feature>
<dbReference type="SMART" id="SM00741">
    <property type="entry name" value="SapB"/>
    <property type="match status" value="2"/>
</dbReference>
<dbReference type="SUPFAM" id="SSF47862">
    <property type="entry name" value="Saposin"/>
    <property type="match status" value="2"/>
</dbReference>
<dbReference type="GO" id="GO:0006665">
    <property type="term" value="P:sphingolipid metabolic process"/>
    <property type="evidence" value="ECO:0007669"/>
    <property type="project" value="InterPro"/>
</dbReference>
<proteinExistence type="predicted"/>
<dbReference type="InterPro" id="IPR003119">
    <property type="entry name" value="SAP_A"/>
</dbReference>
<comment type="caution">
    <text evidence="10">The sequence shown here is derived from an EMBL/GenBank/DDBJ whole genome shotgun (WGS) entry which is preliminary data.</text>
</comment>
<dbReference type="Pfam" id="PF02199">
    <property type="entry name" value="SapA"/>
    <property type="match status" value="1"/>
</dbReference>
<keyword evidence="5" id="KW-1015">Disulfide bond</keyword>